<dbReference type="AlphaFoldDB" id="A0A381J6F7"/>
<dbReference type="Proteomes" id="UP000254664">
    <property type="component" value="Unassembled WGS sequence"/>
</dbReference>
<organism evidence="1 2">
    <name type="scientific">Clostridium putrefaciens</name>
    <dbReference type="NCBI Taxonomy" id="99675"/>
    <lineage>
        <taxon>Bacteria</taxon>
        <taxon>Bacillati</taxon>
        <taxon>Bacillota</taxon>
        <taxon>Clostridia</taxon>
        <taxon>Eubacteriales</taxon>
        <taxon>Clostridiaceae</taxon>
        <taxon>Clostridium</taxon>
    </lineage>
</organism>
<dbReference type="PANTHER" id="PTHR36529:SF1">
    <property type="entry name" value="GLYCOSYLTRANSFERASE"/>
    <property type="match status" value="1"/>
</dbReference>
<keyword evidence="2" id="KW-1185">Reference proteome</keyword>
<dbReference type="OrthoDB" id="9810303at2"/>
<dbReference type="SUPFAM" id="SSF53448">
    <property type="entry name" value="Nucleotide-diphospho-sugar transferases"/>
    <property type="match status" value="1"/>
</dbReference>
<dbReference type="EMBL" id="UFWZ01000001">
    <property type="protein sequence ID" value="SUY46573.1"/>
    <property type="molecule type" value="Genomic_DNA"/>
</dbReference>
<proteinExistence type="predicted"/>
<dbReference type="RefSeq" id="WP_115640625.1">
    <property type="nucleotide sequence ID" value="NZ_UFWZ01000001.1"/>
</dbReference>
<dbReference type="Gene3D" id="3.90.550.10">
    <property type="entry name" value="Spore Coat Polysaccharide Biosynthesis Protein SpsA, Chain A"/>
    <property type="match status" value="1"/>
</dbReference>
<name>A0A381J6F7_9CLOT</name>
<accession>A0A381J6F7</accession>
<protein>
    <submittedName>
        <fullName evidence="1">Glycosyltransferase</fullName>
    </submittedName>
</protein>
<dbReference type="GO" id="GO:0016740">
    <property type="term" value="F:transferase activity"/>
    <property type="evidence" value="ECO:0007669"/>
    <property type="project" value="UniProtKB-KW"/>
</dbReference>
<dbReference type="InterPro" id="IPR029044">
    <property type="entry name" value="Nucleotide-diphossugar_trans"/>
</dbReference>
<keyword evidence="1" id="KW-0808">Transferase</keyword>
<evidence type="ECO:0000313" key="2">
    <source>
        <dbReference type="Proteomes" id="UP000254664"/>
    </source>
</evidence>
<evidence type="ECO:0000313" key="1">
    <source>
        <dbReference type="EMBL" id="SUY46573.1"/>
    </source>
</evidence>
<dbReference type="PANTHER" id="PTHR36529">
    <property type="entry name" value="SLL1095 PROTEIN"/>
    <property type="match status" value="1"/>
</dbReference>
<gene>
    <name evidence="1" type="ORF">NCTC9836_00869</name>
</gene>
<reference evidence="1 2" key="1">
    <citation type="submission" date="2018-06" db="EMBL/GenBank/DDBJ databases">
        <authorList>
            <consortium name="Pathogen Informatics"/>
            <person name="Doyle S."/>
        </authorList>
    </citation>
    <scope>NUCLEOTIDE SEQUENCE [LARGE SCALE GENOMIC DNA]</scope>
    <source>
        <strain evidence="1 2">NCTC9836</strain>
    </source>
</reference>
<dbReference type="InterPro" id="IPR018641">
    <property type="entry name" value="Trfase_1_rSAM/seldom-assoc"/>
</dbReference>
<dbReference type="NCBIfam" id="TIGR04282">
    <property type="entry name" value="glyco_like_cofC"/>
    <property type="match status" value="1"/>
</dbReference>
<dbReference type="Pfam" id="PF09837">
    <property type="entry name" value="DUF2064"/>
    <property type="match status" value="1"/>
</dbReference>
<sequence length="232" mass="26457">MKEAVIIFTRVPLPGETKTRLEDTLTKNQCAKLHECFLKDIYSILKDIKKDIFIFYTPIGKEELLKNILGEGINSYPQRGNNLGERMYNAISLILQMGYKSCLLIGSDIPEIKKEYLEEGFHLLENNNIVLGPTIDGGYYMVGMKKPHKEVFEKITYGQGNVIENTLNKARASLLKCGIAKTCADIDTGEDLKVLISKIYNKEELFCYNTIDFLKDFKLNGEDCEEITYDRA</sequence>